<evidence type="ECO:0000259" key="5">
    <source>
        <dbReference type="Pfam" id="PF00150"/>
    </source>
</evidence>
<name>A0A0B5K4D7_PSEDL</name>
<reference evidence="6 7" key="1">
    <citation type="submission" date="2017-09" db="EMBL/GenBank/DDBJ databases">
        <authorList>
            <person name="Ehlers B."/>
            <person name="Leendertz F.H."/>
        </authorList>
    </citation>
    <scope>NUCLEOTIDE SEQUENCE [LARGE SCALE GENOMIC DNA]</scope>
    <source>
        <strain evidence="6 7">DJ-1</strain>
    </source>
</reference>
<dbReference type="RefSeq" id="WP_041505917.1">
    <property type="nucleotide sequence ID" value="NZ_CP010359.1"/>
</dbReference>
<feature type="domain" description="Glycoside hydrolase family 5" evidence="5">
    <location>
        <begin position="274"/>
        <end position="376"/>
    </location>
</feature>
<proteinExistence type="predicted"/>
<keyword evidence="4" id="KW-0326">Glycosidase</keyword>
<dbReference type="EMBL" id="NTME01000036">
    <property type="protein sequence ID" value="PBJ92962.1"/>
    <property type="molecule type" value="Genomic_DNA"/>
</dbReference>
<dbReference type="KEGG" id="ppj:RK21_01876"/>
<dbReference type="InterPro" id="IPR045053">
    <property type="entry name" value="MAN-like"/>
</dbReference>
<dbReference type="GO" id="GO:0004553">
    <property type="term" value="F:hydrolase activity, hydrolyzing O-glycosyl compounds"/>
    <property type="evidence" value="ECO:0007669"/>
    <property type="project" value="InterPro"/>
</dbReference>
<evidence type="ECO:0000256" key="3">
    <source>
        <dbReference type="ARBA" id="ARBA00022801"/>
    </source>
</evidence>
<dbReference type="PANTHER" id="PTHR31451">
    <property type="match status" value="1"/>
</dbReference>
<comment type="caution">
    <text evidence="6">The sequence shown here is derived from an EMBL/GenBank/DDBJ whole genome shotgun (WGS) entry which is preliminary data.</text>
</comment>
<dbReference type="InterPro" id="IPR017853">
    <property type="entry name" value="GH"/>
</dbReference>
<evidence type="ECO:0000313" key="6">
    <source>
        <dbReference type="EMBL" id="PBJ92962.1"/>
    </source>
</evidence>
<evidence type="ECO:0000313" key="7">
    <source>
        <dbReference type="Proteomes" id="UP000218102"/>
    </source>
</evidence>
<organism evidence="6 7">
    <name type="scientific">Pseudomonas plecoglossicida</name>
    <dbReference type="NCBI Taxonomy" id="70775"/>
    <lineage>
        <taxon>Bacteria</taxon>
        <taxon>Pseudomonadati</taxon>
        <taxon>Pseudomonadota</taxon>
        <taxon>Gammaproteobacteria</taxon>
        <taxon>Pseudomonadales</taxon>
        <taxon>Pseudomonadaceae</taxon>
        <taxon>Pseudomonas</taxon>
    </lineage>
</organism>
<comment type="catalytic activity">
    <reaction evidence="1">
        <text>Random hydrolysis of (1-&gt;4)-beta-D-mannosidic linkages in mannans, galactomannans and glucomannans.</text>
        <dbReference type="EC" id="3.2.1.78"/>
    </reaction>
</comment>
<protein>
    <recommendedName>
        <fullName evidence="2">mannan endo-1,4-beta-mannosidase</fullName>
        <ecNumber evidence="2">3.2.1.78</ecNumber>
    </recommendedName>
</protein>
<dbReference type="AlphaFoldDB" id="A0A0B5K4D7"/>
<dbReference type="EC" id="3.2.1.78" evidence="2"/>
<evidence type="ECO:0000256" key="1">
    <source>
        <dbReference type="ARBA" id="ARBA00001678"/>
    </source>
</evidence>
<dbReference type="Pfam" id="PF00150">
    <property type="entry name" value="Cellulase"/>
    <property type="match status" value="1"/>
</dbReference>
<dbReference type="Gene3D" id="3.20.20.80">
    <property type="entry name" value="Glycosidases"/>
    <property type="match status" value="1"/>
</dbReference>
<evidence type="ECO:0000256" key="2">
    <source>
        <dbReference type="ARBA" id="ARBA00012706"/>
    </source>
</evidence>
<dbReference type="Proteomes" id="UP000218102">
    <property type="component" value="Unassembled WGS sequence"/>
</dbReference>
<sequence>MNLLPLRRWGFQTLLRVSAIAGLASLPLTGWASAWQVSVDEQNGLPLVTRGGGPVMKAKFDFWAANWSWTGFSTTFKVVGPDHYTLQGKNKELDFDLAADIRKEQAQTLGWAFDLEAHSRQAGVMGGGMVFEFDPGQIAGGMGAPQLLPGNRGWSWGKADQGRRIEMRFDPPLAKVYFERGNPSELRAFIYSDPINAGRQQIKAVLNITGDIDLGPTPSERFGLADPAGWPDDQLDWRTSPVDLSFLNAPEKPAGKHGFVKAVGEQLVFENNTPVRFWGTNLSAYSLFKSPDEEIRQQAKRLSALGFNLVRLHHHDSPWVSPNVFGDGTLVRDTQQLSAESLRKLDLWIKALKDEGIYIWLDLHVQRALTANDNIDDFKELAKGESHVDLKGYAYVNRSIQQAMKRFAEQYLTHVNEYTGLAYKDDPAIAAVLLTNENDLTQHYGNALMPNKDVPRHSERYMEAAKAFAKQYDLPTDLTWRAWEHGPSKLFLNDLEQRFNTDMITHLRGLGVKVPIATTSTWGGNGLSALPALTTGDVIDAHGYGANGQLEKNPLTSDGVIDWLAAAQVVGKPLTVTEWNAEPFPLPDRHSLPLYVAGTAAHQGWDAMMQYAYSQQAFNPGWRTADNWHAYNDPAMIATLPAAALLYRRADVKPATTRYVFAPTPATLYNQEITPRNSPLLRTAMEKGQLQIALPQTPELPWLKPAAIPVGAQVLQDPEQSLLPADATEAVSDTGELKRNWQQGIYTIDTPLTQAATGWLGGRLISLGDIQVQARTPYASVVVQSLDGNPLGQSRELLLSLGTRAVPKADDKTPFNVEPFAGTLNIKAPAGLKLFARDAQAQLKPLPMAYQDGRYSITFDGKYMSNWLFLK</sequence>
<evidence type="ECO:0000256" key="4">
    <source>
        <dbReference type="ARBA" id="ARBA00023295"/>
    </source>
</evidence>
<dbReference type="SUPFAM" id="SSF51445">
    <property type="entry name" value="(Trans)glycosidases"/>
    <property type="match status" value="1"/>
</dbReference>
<dbReference type="InterPro" id="IPR001547">
    <property type="entry name" value="Glyco_hydro_5"/>
</dbReference>
<accession>A0A0B5K4D7</accession>
<dbReference type="GO" id="GO:0000272">
    <property type="term" value="P:polysaccharide catabolic process"/>
    <property type="evidence" value="ECO:0007669"/>
    <property type="project" value="InterPro"/>
</dbReference>
<keyword evidence="3 6" id="KW-0378">Hydrolase</keyword>
<gene>
    <name evidence="6" type="ORF">CMV24_24415</name>
</gene>